<evidence type="ECO:0000259" key="3">
    <source>
        <dbReference type="PROSITE" id="PS01124"/>
    </source>
</evidence>
<keyword evidence="5" id="KW-1185">Reference proteome</keyword>
<dbReference type="STRING" id="641691.SAMN05421636_105163"/>
<dbReference type="PROSITE" id="PS01124">
    <property type="entry name" value="HTH_ARAC_FAMILY_2"/>
    <property type="match status" value="1"/>
</dbReference>
<evidence type="ECO:0000256" key="2">
    <source>
        <dbReference type="ARBA" id="ARBA00023163"/>
    </source>
</evidence>
<keyword evidence="1" id="KW-0805">Transcription regulation</keyword>
<dbReference type="PANTHER" id="PTHR47893:SF1">
    <property type="entry name" value="REGULATORY PROTEIN PCHR"/>
    <property type="match status" value="1"/>
</dbReference>
<sequence length="348" mass="40348">MLAIEVNSLPINEVMQDISKAFGTTFNESCGEYYLAIPDHIGKGNIRGINFDAGLAIIQYDCLFHEDVEFRFTVNEVHPLKFLYCLEGALKHSFENSEQMHTIVQYQEAVVASDLFNGHILRFSTQTRTVVNSLEINRKIFQQKIRCNLVTMADTLQNLFNDTEAKKTFYHDGFYSLKLADLFREMQSFDGKDFLRQLFLEGKAYQMLTMQILEYEDDLSDIDNRSILRRSEVAQIEKAAKFIQHQISELETIDRLALEVGLNTNKLQEGFRELYGLTVNRFIQNVRLDRIKVLILNTDLTMSEIATMVGLSSKSYLSKIFKVEYDTTPSEYRKQFLDSLLKKKQLNK</sequence>
<dbReference type="OrthoDB" id="2666928at2"/>
<accession>A0A1G7D3N1</accession>
<organism evidence="4 5">
    <name type="scientific">Pricia antarctica</name>
    <dbReference type="NCBI Taxonomy" id="641691"/>
    <lineage>
        <taxon>Bacteria</taxon>
        <taxon>Pseudomonadati</taxon>
        <taxon>Bacteroidota</taxon>
        <taxon>Flavobacteriia</taxon>
        <taxon>Flavobacteriales</taxon>
        <taxon>Flavobacteriaceae</taxon>
        <taxon>Pricia</taxon>
    </lineage>
</organism>
<dbReference type="GO" id="GO:0043565">
    <property type="term" value="F:sequence-specific DNA binding"/>
    <property type="evidence" value="ECO:0007669"/>
    <property type="project" value="InterPro"/>
</dbReference>
<dbReference type="Gene3D" id="1.10.10.60">
    <property type="entry name" value="Homeodomain-like"/>
    <property type="match status" value="1"/>
</dbReference>
<dbReference type="SUPFAM" id="SSF46689">
    <property type="entry name" value="Homeodomain-like"/>
    <property type="match status" value="1"/>
</dbReference>
<dbReference type="PANTHER" id="PTHR47893">
    <property type="entry name" value="REGULATORY PROTEIN PCHR"/>
    <property type="match status" value="1"/>
</dbReference>
<dbReference type="AlphaFoldDB" id="A0A1G7D3N1"/>
<evidence type="ECO:0000313" key="5">
    <source>
        <dbReference type="Proteomes" id="UP000199109"/>
    </source>
</evidence>
<protein>
    <submittedName>
        <fullName evidence="4">Transcriptional regulator, AraC family</fullName>
    </submittedName>
</protein>
<dbReference type="InterPro" id="IPR053142">
    <property type="entry name" value="PchR_regulatory_protein"/>
</dbReference>
<reference evidence="4 5" key="1">
    <citation type="submission" date="2016-10" db="EMBL/GenBank/DDBJ databases">
        <authorList>
            <person name="de Groot N.N."/>
        </authorList>
    </citation>
    <scope>NUCLEOTIDE SEQUENCE [LARGE SCALE GENOMIC DNA]</scope>
    <source>
        <strain evidence="4 5">DSM 23421</strain>
    </source>
</reference>
<evidence type="ECO:0000256" key="1">
    <source>
        <dbReference type="ARBA" id="ARBA00023015"/>
    </source>
</evidence>
<evidence type="ECO:0000313" key="4">
    <source>
        <dbReference type="EMBL" id="SDE46212.1"/>
    </source>
</evidence>
<dbReference type="Proteomes" id="UP000199109">
    <property type="component" value="Unassembled WGS sequence"/>
</dbReference>
<dbReference type="Pfam" id="PF12833">
    <property type="entry name" value="HTH_18"/>
    <property type="match status" value="1"/>
</dbReference>
<dbReference type="GO" id="GO:0003700">
    <property type="term" value="F:DNA-binding transcription factor activity"/>
    <property type="evidence" value="ECO:0007669"/>
    <property type="project" value="InterPro"/>
</dbReference>
<dbReference type="EMBL" id="FNAO01000005">
    <property type="protein sequence ID" value="SDE46212.1"/>
    <property type="molecule type" value="Genomic_DNA"/>
</dbReference>
<dbReference type="InterPro" id="IPR009057">
    <property type="entry name" value="Homeodomain-like_sf"/>
</dbReference>
<gene>
    <name evidence="4" type="ORF">SAMN05421636_105163</name>
</gene>
<proteinExistence type="predicted"/>
<dbReference type="SMART" id="SM00342">
    <property type="entry name" value="HTH_ARAC"/>
    <property type="match status" value="1"/>
</dbReference>
<dbReference type="InterPro" id="IPR018060">
    <property type="entry name" value="HTH_AraC"/>
</dbReference>
<feature type="domain" description="HTH araC/xylS-type" evidence="3">
    <location>
        <begin position="237"/>
        <end position="335"/>
    </location>
</feature>
<dbReference type="RefSeq" id="WP_091868536.1">
    <property type="nucleotide sequence ID" value="NZ_FNAO01000005.1"/>
</dbReference>
<name>A0A1G7D3N1_9FLAO</name>
<keyword evidence="2" id="KW-0804">Transcription</keyword>